<evidence type="ECO:0000313" key="2">
    <source>
        <dbReference type="Proteomes" id="UP000187406"/>
    </source>
</evidence>
<evidence type="ECO:0000313" key="1">
    <source>
        <dbReference type="EMBL" id="GAV62204.1"/>
    </source>
</evidence>
<evidence type="ECO:0008006" key="3">
    <source>
        <dbReference type="Google" id="ProtNLM"/>
    </source>
</evidence>
<proteinExistence type="predicted"/>
<dbReference type="AlphaFoldDB" id="A0A1Q3B2W8"/>
<dbReference type="PANTHER" id="PTHR47867:SF1">
    <property type="entry name" value="ADENINE NUCLEOTIDE ALPHA HYDROLASES-LIKE SUPERFAMILY PROTEIN"/>
    <property type="match status" value="1"/>
</dbReference>
<dbReference type="STRING" id="3775.A0A1Q3B2W8"/>
<gene>
    <name evidence="1" type="ORF">CFOL_v3_05728</name>
</gene>
<comment type="caution">
    <text evidence="1">The sequence shown here is derived from an EMBL/GenBank/DDBJ whole genome shotgun (WGS) entry which is preliminary data.</text>
</comment>
<sequence length="176" mass="19911">MEGGTTPGRKVVVVGEPTSESAAALQYALSHTLVEDNKLTLIHVENPSSWRNTFFFLRRPILSSISFPISPLHIRRCFTKKSQCPQNITLETYGNLPFKKTFEDRKTTLFWSNFLLQCNTLLLAVQYSASVCINGSRRPGGSMKGIDTAEYLIEKCKCTCVGVQKNLKRKTQKNFW</sequence>
<protein>
    <recommendedName>
        <fullName evidence="3">Usp domain-containing protein</fullName>
    </recommendedName>
</protein>
<dbReference type="EMBL" id="BDDD01000243">
    <property type="protein sequence ID" value="GAV62204.1"/>
    <property type="molecule type" value="Genomic_DNA"/>
</dbReference>
<organism evidence="1 2">
    <name type="scientific">Cephalotus follicularis</name>
    <name type="common">Albany pitcher plant</name>
    <dbReference type="NCBI Taxonomy" id="3775"/>
    <lineage>
        <taxon>Eukaryota</taxon>
        <taxon>Viridiplantae</taxon>
        <taxon>Streptophyta</taxon>
        <taxon>Embryophyta</taxon>
        <taxon>Tracheophyta</taxon>
        <taxon>Spermatophyta</taxon>
        <taxon>Magnoliopsida</taxon>
        <taxon>eudicotyledons</taxon>
        <taxon>Gunneridae</taxon>
        <taxon>Pentapetalae</taxon>
        <taxon>rosids</taxon>
        <taxon>fabids</taxon>
        <taxon>Oxalidales</taxon>
        <taxon>Cephalotaceae</taxon>
        <taxon>Cephalotus</taxon>
    </lineage>
</organism>
<dbReference type="PANTHER" id="PTHR47867">
    <property type="entry name" value="ADENINE NUCLEOTIDE ALPHA HYDROLASES-LIKE SUPERFAMILY PROTEIN"/>
    <property type="match status" value="1"/>
</dbReference>
<reference evidence="2" key="1">
    <citation type="submission" date="2016-04" db="EMBL/GenBank/DDBJ databases">
        <title>Cephalotus genome sequencing.</title>
        <authorList>
            <person name="Fukushima K."/>
            <person name="Hasebe M."/>
            <person name="Fang X."/>
        </authorList>
    </citation>
    <scope>NUCLEOTIDE SEQUENCE [LARGE SCALE GENOMIC DNA]</scope>
    <source>
        <strain evidence="2">cv. St1</strain>
    </source>
</reference>
<feature type="non-terminal residue" evidence="1">
    <location>
        <position position="176"/>
    </location>
</feature>
<name>A0A1Q3B2W8_CEPFO</name>
<keyword evidence="2" id="KW-1185">Reference proteome</keyword>
<dbReference type="InParanoid" id="A0A1Q3B2W8"/>
<dbReference type="OrthoDB" id="786029at2759"/>
<dbReference type="Proteomes" id="UP000187406">
    <property type="component" value="Unassembled WGS sequence"/>
</dbReference>
<accession>A0A1Q3B2W8</accession>